<dbReference type="Gene3D" id="2.70.98.10">
    <property type="match status" value="1"/>
</dbReference>
<proteinExistence type="predicted"/>
<dbReference type="Proteomes" id="UP001056707">
    <property type="component" value="Chromosome"/>
</dbReference>
<dbReference type="CDD" id="cd09024">
    <property type="entry name" value="Aldose_epim_lacX"/>
    <property type="match status" value="1"/>
</dbReference>
<gene>
    <name evidence="1" type="ORF">M3M35_01450</name>
</gene>
<reference evidence="1" key="1">
    <citation type="submission" date="2022-05" db="EMBL/GenBank/DDBJ databases">
        <authorList>
            <person name="Oliphant S.A."/>
            <person name="Watson-Haigh N.S."/>
            <person name="Sumby K.M."/>
            <person name="Gardner J.M."/>
            <person name="Jiranek V."/>
        </authorList>
    </citation>
    <scope>NUCLEOTIDE SEQUENCE</scope>
    <source>
        <strain evidence="1">KI16_H9</strain>
    </source>
</reference>
<sequence length="291" mass="32834">MTVVLQNDQLTIKINELGAELVSVTRAGHEYMWNADPKHWKRHAPLLFPIVGKLKQDQYRYQGQTYHMPQHGFARDQPFQVVSQVADQAVFLLEANDETLQMYPFNFSLFVSYTLRHERVEVQLTVMNTSEAGDQLRFAIGAHPGFQVPLTTGEPSATLTVAPAEPYRKIQLGTDGLTTTEHETTEFEKPVAVTHDLFQGDAKIIDVQLNPKTELTLQAADQTWGVSVTGELNDYFGIWSTYPTVSNFVCLEPWWGIADSETVTGDLETKPGMRTLATGAKKTFEYQLKFF</sequence>
<dbReference type="InterPro" id="IPR037481">
    <property type="entry name" value="LacX"/>
</dbReference>
<evidence type="ECO:0000313" key="2">
    <source>
        <dbReference type="Proteomes" id="UP001056707"/>
    </source>
</evidence>
<protein>
    <submittedName>
        <fullName evidence="1">Aldose 1-epimerase family protein</fullName>
    </submittedName>
</protein>
<dbReference type="SUPFAM" id="SSF74650">
    <property type="entry name" value="Galactose mutarotase-like"/>
    <property type="match status" value="1"/>
</dbReference>
<organism evidence="1 2">
    <name type="scientific">Fructilactobacillus myrtifloralis</name>
    <dbReference type="NCBI Taxonomy" id="2940301"/>
    <lineage>
        <taxon>Bacteria</taxon>
        <taxon>Bacillati</taxon>
        <taxon>Bacillota</taxon>
        <taxon>Bacilli</taxon>
        <taxon>Lactobacillales</taxon>
        <taxon>Lactobacillaceae</taxon>
        <taxon>Fructilactobacillus</taxon>
    </lineage>
</organism>
<dbReference type="Pfam" id="PF01263">
    <property type="entry name" value="Aldose_epim"/>
    <property type="match status" value="1"/>
</dbReference>
<dbReference type="InterPro" id="IPR008183">
    <property type="entry name" value="Aldose_1/G6P_1-epimerase"/>
</dbReference>
<dbReference type="RefSeq" id="WP_252750252.1">
    <property type="nucleotide sequence ID" value="NZ_CP097116.1"/>
</dbReference>
<dbReference type="InterPro" id="IPR011013">
    <property type="entry name" value="Gal_mutarotase_sf_dom"/>
</dbReference>
<evidence type="ECO:0000313" key="1">
    <source>
        <dbReference type="EMBL" id="USS85357.1"/>
    </source>
</evidence>
<keyword evidence="2" id="KW-1185">Reference proteome</keyword>
<dbReference type="EMBL" id="CP097116">
    <property type="protein sequence ID" value="USS85357.1"/>
    <property type="molecule type" value="Genomic_DNA"/>
</dbReference>
<dbReference type="InterPro" id="IPR014718">
    <property type="entry name" value="GH-type_carb-bd"/>
</dbReference>
<accession>A0ABY5BQN7</accession>
<name>A0ABY5BQN7_9LACO</name>